<evidence type="ECO:0000313" key="3">
    <source>
        <dbReference type="Proteomes" id="UP000549250"/>
    </source>
</evidence>
<dbReference type="EMBL" id="JACHXI010000010">
    <property type="protein sequence ID" value="MBB3103849.1"/>
    <property type="molecule type" value="Genomic_DNA"/>
</dbReference>
<dbReference type="RefSeq" id="WP_183166764.1">
    <property type="nucleotide sequence ID" value="NZ_JACHXI010000010.1"/>
</dbReference>
<proteinExistence type="predicted"/>
<feature type="transmembrane region" description="Helical" evidence="1">
    <location>
        <begin position="57"/>
        <end position="77"/>
    </location>
</feature>
<dbReference type="AlphaFoldDB" id="A0A839T4C3"/>
<gene>
    <name evidence="2" type="ORF">FHR87_002259</name>
</gene>
<evidence type="ECO:0000313" key="2">
    <source>
        <dbReference type="EMBL" id="MBB3103849.1"/>
    </source>
</evidence>
<evidence type="ECO:0000256" key="1">
    <source>
        <dbReference type="SAM" id="Phobius"/>
    </source>
</evidence>
<sequence>MSIPQPSWWERLREFAQNSRRLDIVARAVLAIFGSYGFAGLVTVSLSWALPMPPAQAVLITMMLSFALMCALAIWAFSAASAWRAWGVALLLAAIPAVHLLLKEILS</sequence>
<name>A0A839T4C3_AZOMA</name>
<keyword evidence="3" id="KW-1185">Reference proteome</keyword>
<dbReference type="Proteomes" id="UP000549250">
    <property type="component" value="Unassembled WGS sequence"/>
</dbReference>
<keyword evidence="1" id="KW-1133">Transmembrane helix</keyword>
<reference evidence="2 3" key="1">
    <citation type="submission" date="2020-08" db="EMBL/GenBank/DDBJ databases">
        <title>Genomic Encyclopedia of Type Strains, Phase III (KMG-III): the genomes of soil and plant-associated and newly described type strains.</title>
        <authorList>
            <person name="Whitman W."/>
        </authorList>
    </citation>
    <scope>NUCLEOTIDE SEQUENCE [LARGE SCALE GENOMIC DNA]</scope>
    <source>
        <strain evidence="2 3">CECT 4462</strain>
    </source>
</reference>
<feature type="transmembrane region" description="Helical" evidence="1">
    <location>
        <begin position="24"/>
        <end position="50"/>
    </location>
</feature>
<feature type="transmembrane region" description="Helical" evidence="1">
    <location>
        <begin position="83"/>
        <end position="102"/>
    </location>
</feature>
<keyword evidence="1" id="KW-0472">Membrane</keyword>
<accession>A0A839T4C3</accession>
<protein>
    <recommendedName>
        <fullName evidence="4">Iron uptake protein</fullName>
    </recommendedName>
</protein>
<keyword evidence="1" id="KW-0812">Transmembrane</keyword>
<organism evidence="2 3">
    <name type="scientific">Azomonas macrocytogenes</name>
    <name type="common">Azotobacter macrocytogenes</name>
    <dbReference type="NCBI Taxonomy" id="69962"/>
    <lineage>
        <taxon>Bacteria</taxon>
        <taxon>Pseudomonadati</taxon>
        <taxon>Pseudomonadota</taxon>
        <taxon>Gammaproteobacteria</taxon>
        <taxon>Pseudomonadales</taxon>
        <taxon>Pseudomonadaceae</taxon>
        <taxon>Azomonas</taxon>
    </lineage>
</organism>
<comment type="caution">
    <text evidence="2">The sequence shown here is derived from an EMBL/GenBank/DDBJ whole genome shotgun (WGS) entry which is preliminary data.</text>
</comment>
<evidence type="ECO:0008006" key="4">
    <source>
        <dbReference type="Google" id="ProtNLM"/>
    </source>
</evidence>